<dbReference type="PIRSF" id="PIRSF000018">
    <property type="entry name" value="Mb_ADH_cyt_c"/>
    <property type="match status" value="1"/>
</dbReference>
<evidence type="ECO:0000256" key="2">
    <source>
        <dbReference type="ARBA" id="ARBA00022723"/>
    </source>
</evidence>
<proteinExistence type="predicted"/>
<comment type="cofactor">
    <cofactor evidence="4">
        <name>heme c</name>
        <dbReference type="ChEBI" id="CHEBI:61717"/>
    </cofactor>
    <text evidence="4">Binds 3 heme c groups covalently per subunit.</text>
</comment>
<comment type="caution">
    <text evidence="7">The sequence shown here is derived from an EMBL/GenBank/DDBJ whole genome shotgun (WGS) entry which is preliminary data.</text>
</comment>
<feature type="binding site" description="covalent" evidence="4">
    <location>
        <position position="207"/>
    </location>
    <ligand>
        <name>heme c</name>
        <dbReference type="ChEBI" id="CHEBI:61717"/>
        <label>2</label>
    </ligand>
</feature>
<dbReference type="InterPro" id="IPR014353">
    <property type="entry name" value="Membr-bd_ADH_cyt_c"/>
</dbReference>
<dbReference type="PANTHER" id="PTHR35008:SF4">
    <property type="entry name" value="BLL4482 PROTEIN"/>
    <property type="match status" value="1"/>
</dbReference>
<dbReference type="Gene3D" id="1.10.760.10">
    <property type="entry name" value="Cytochrome c-like domain"/>
    <property type="match status" value="2"/>
</dbReference>
<evidence type="ECO:0000256" key="1">
    <source>
        <dbReference type="ARBA" id="ARBA00022617"/>
    </source>
</evidence>
<feature type="binding site" description="covalent" evidence="4">
    <location>
        <position position="58"/>
    </location>
    <ligand>
        <name>heme c</name>
        <dbReference type="ChEBI" id="CHEBI:61717"/>
        <label>1</label>
    </ligand>
</feature>
<dbReference type="AlphaFoldDB" id="A0A2S5TDY4"/>
<evidence type="ECO:0000313" key="7">
    <source>
        <dbReference type="EMBL" id="PPE73204.1"/>
    </source>
</evidence>
<dbReference type="RefSeq" id="WP_104231243.1">
    <property type="nucleotide sequence ID" value="NZ_PSNW01000008.1"/>
</dbReference>
<dbReference type="InterPro" id="IPR051459">
    <property type="entry name" value="Cytochrome_c-type_DH"/>
</dbReference>
<feature type="binding site" description="covalent" evidence="4">
    <location>
        <position position="61"/>
    </location>
    <ligand>
        <name>heme c</name>
        <dbReference type="ChEBI" id="CHEBI:61717"/>
        <label>1</label>
    </ligand>
</feature>
<dbReference type="GO" id="GO:0009055">
    <property type="term" value="F:electron transfer activity"/>
    <property type="evidence" value="ECO:0007669"/>
    <property type="project" value="InterPro"/>
</dbReference>
<feature type="domain" description="Cytochrome c" evidence="6">
    <location>
        <begin position="44"/>
        <end position="147"/>
    </location>
</feature>
<dbReference type="GO" id="GO:0005506">
    <property type="term" value="F:iron ion binding"/>
    <property type="evidence" value="ECO:0007669"/>
    <property type="project" value="InterPro"/>
</dbReference>
<protein>
    <submittedName>
        <fullName evidence="7">Alcohol dehydrogenase</fullName>
    </submittedName>
</protein>
<name>A0A2S5TDY4_9GAMM</name>
<dbReference type="SUPFAM" id="SSF46626">
    <property type="entry name" value="Cytochrome c"/>
    <property type="match status" value="3"/>
</dbReference>
<dbReference type="PROSITE" id="PS51007">
    <property type="entry name" value="CYTC"/>
    <property type="match status" value="3"/>
</dbReference>
<feature type="domain" description="Cytochrome c" evidence="6">
    <location>
        <begin position="317"/>
        <end position="407"/>
    </location>
</feature>
<dbReference type="InterPro" id="IPR009056">
    <property type="entry name" value="Cyt_c-like_dom"/>
</dbReference>
<keyword evidence="1 4" id="KW-0349">Heme</keyword>
<feature type="binding site" description="axial binding residue" evidence="5">
    <location>
        <position position="208"/>
    </location>
    <ligand>
        <name>heme c</name>
        <dbReference type="ChEBI" id="CHEBI:61717"/>
        <label>2</label>
    </ligand>
    <ligandPart>
        <name>Fe</name>
        <dbReference type="ChEBI" id="CHEBI:18248"/>
    </ligandPart>
</feature>
<dbReference type="OrthoDB" id="6073217at2"/>
<dbReference type="Pfam" id="PF00034">
    <property type="entry name" value="Cytochrom_C"/>
    <property type="match status" value="2"/>
</dbReference>
<organism evidence="7 8">
    <name type="scientific">Solimonas fluminis</name>
    <dbReference type="NCBI Taxonomy" id="2086571"/>
    <lineage>
        <taxon>Bacteria</taxon>
        <taxon>Pseudomonadati</taxon>
        <taxon>Pseudomonadota</taxon>
        <taxon>Gammaproteobacteria</taxon>
        <taxon>Nevskiales</taxon>
        <taxon>Nevskiaceae</taxon>
        <taxon>Solimonas</taxon>
    </lineage>
</organism>
<dbReference type="Proteomes" id="UP000238220">
    <property type="component" value="Unassembled WGS sequence"/>
</dbReference>
<evidence type="ECO:0000256" key="3">
    <source>
        <dbReference type="ARBA" id="ARBA00023004"/>
    </source>
</evidence>
<evidence type="ECO:0000256" key="5">
    <source>
        <dbReference type="PIRSR" id="PIRSR000018-51"/>
    </source>
</evidence>
<gene>
    <name evidence="7" type="ORF">C3942_15420</name>
</gene>
<feature type="binding site" description="axial binding residue" evidence="5">
    <location>
        <position position="62"/>
    </location>
    <ligand>
        <name>heme c</name>
        <dbReference type="ChEBI" id="CHEBI:61717"/>
        <label>1</label>
    </ligand>
    <ligandPart>
        <name>Fe</name>
        <dbReference type="ChEBI" id="CHEBI:18248"/>
    </ligandPart>
</feature>
<keyword evidence="2 5" id="KW-0479">Metal-binding</keyword>
<evidence type="ECO:0000256" key="4">
    <source>
        <dbReference type="PIRSR" id="PIRSR000018-50"/>
    </source>
</evidence>
<evidence type="ECO:0000259" key="6">
    <source>
        <dbReference type="PROSITE" id="PS51007"/>
    </source>
</evidence>
<dbReference type="GO" id="GO:0016614">
    <property type="term" value="F:oxidoreductase activity, acting on CH-OH group of donors"/>
    <property type="evidence" value="ECO:0007669"/>
    <property type="project" value="InterPro"/>
</dbReference>
<evidence type="ECO:0000313" key="8">
    <source>
        <dbReference type="Proteomes" id="UP000238220"/>
    </source>
</evidence>
<feature type="binding site" description="covalent" evidence="4">
    <location>
        <position position="204"/>
    </location>
    <ligand>
        <name>heme c</name>
        <dbReference type="ChEBI" id="CHEBI:61717"/>
        <label>2</label>
    </ligand>
</feature>
<dbReference type="InterPro" id="IPR036909">
    <property type="entry name" value="Cyt_c-like_dom_sf"/>
</dbReference>
<dbReference type="EMBL" id="PSNW01000008">
    <property type="protein sequence ID" value="PPE73204.1"/>
    <property type="molecule type" value="Genomic_DNA"/>
</dbReference>
<accession>A0A2S5TDY4</accession>
<feature type="binding site" description="covalent" evidence="4">
    <location>
        <position position="333"/>
    </location>
    <ligand>
        <name>heme c</name>
        <dbReference type="ChEBI" id="CHEBI:61717"/>
        <label>3</label>
    </ligand>
</feature>
<sequence>MKRLLIVLSLLGVLTTGTVFWLGLRGDPGDTTVASPLRAPAGVSPAERGRYLVQVGDCMACHTRQGGADYAGGRVIPTPFGDFYSPNLTPDPETGLGGWSADDFWKAMHEGRSRDGSLLYPAFPYTNYTKLTRDDSDAMFAYLQTLPAVKEARREHDLKFPYNYRFLLVGWRALFFRPGVYQADSSQDAAWNRGAYLVQGLGHCSACHEARNALGAVQSRDNPAGGLVLNWYAPALAAPAEAGVQDWPKQDIVRLLRDGIAPGASTLGPMAEVVYESLQHASAEDLDAMATYLKALEPTQPPPARGAVQVPAHAVEDMAKRGAAIYTEHCASCHGDAGEGALPAAPALRGNRAVIMASAVNPIRVVLFGGYAPGTAGNPRPFGMPPFGSTLSNQQVADVLTYTRSAWGNQARPVSAAEVARNRQGPLW</sequence>
<dbReference type="GO" id="GO:0020037">
    <property type="term" value="F:heme binding"/>
    <property type="evidence" value="ECO:0007669"/>
    <property type="project" value="InterPro"/>
</dbReference>
<feature type="binding site" description="covalent" evidence="4">
    <location>
        <position position="330"/>
    </location>
    <ligand>
        <name>heme c</name>
        <dbReference type="ChEBI" id="CHEBI:61717"/>
        <label>3</label>
    </ligand>
</feature>
<keyword evidence="3 5" id="KW-0408">Iron</keyword>
<dbReference type="GO" id="GO:0016020">
    <property type="term" value="C:membrane"/>
    <property type="evidence" value="ECO:0007669"/>
    <property type="project" value="InterPro"/>
</dbReference>
<feature type="domain" description="Cytochrome c" evidence="6">
    <location>
        <begin position="189"/>
        <end position="297"/>
    </location>
</feature>
<reference evidence="7 8" key="1">
    <citation type="submission" date="2018-02" db="EMBL/GenBank/DDBJ databases">
        <title>Genome sequencing of Solimonas sp. HR-BB.</title>
        <authorList>
            <person name="Lee Y."/>
            <person name="Jeon C.O."/>
        </authorList>
    </citation>
    <scope>NUCLEOTIDE SEQUENCE [LARGE SCALE GENOMIC DNA]</scope>
    <source>
        <strain evidence="7 8">HR-BB</strain>
    </source>
</reference>
<feature type="binding site" description="axial binding residue" evidence="5">
    <location>
        <position position="334"/>
    </location>
    <ligand>
        <name>heme c</name>
        <dbReference type="ChEBI" id="CHEBI:61717"/>
        <label>3</label>
    </ligand>
    <ligandPart>
        <name>Fe</name>
        <dbReference type="ChEBI" id="CHEBI:18248"/>
    </ligandPart>
</feature>
<dbReference type="PANTHER" id="PTHR35008">
    <property type="entry name" value="BLL4482 PROTEIN-RELATED"/>
    <property type="match status" value="1"/>
</dbReference>
<keyword evidence="8" id="KW-1185">Reference proteome</keyword>